<dbReference type="RefSeq" id="WP_211850700.1">
    <property type="nucleotide sequence ID" value="NZ_JAAGBB010000002.1"/>
</dbReference>
<keyword evidence="2" id="KW-0808">Transferase</keyword>
<keyword evidence="2" id="KW-0489">Methyltransferase</keyword>
<accession>A0ABS5ES29</accession>
<organism evidence="2 3">
    <name type="scientific">Plastoroseomonas hellenica</name>
    <dbReference type="NCBI Taxonomy" id="2687306"/>
    <lineage>
        <taxon>Bacteria</taxon>
        <taxon>Pseudomonadati</taxon>
        <taxon>Pseudomonadota</taxon>
        <taxon>Alphaproteobacteria</taxon>
        <taxon>Acetobacterales</taxon>
        <taxon>Acetobacteraceae</taxon>
        <taxon>Plastoroseomonas</taxon>
    </lineage>
</organism>
<dbReference type="GO" id="GO:0008168">
    <property type="term" value="F:methyltransferase activity"/>
    <property type="evidence" value="ECO:0007669"/>
    <property type="project" value="UniProtKB-KW"/>
</dbReference>
<gene>
    <name evidence="2" type="ORF">GXW71_01925</name>
</gene>
<reference evidence="3" key="1">
    <citation type="journal article" date="2021" name="Syst. Appl. Microbiol.">
        <title>Roseomonas hellenica sp. nov., isolated from roots of wild-growing Alkanna tinctoria.</title>
        <authorList>
            <person name="Rat A."/>
            <person name="Naranjo H.D."/>
            <person name="Lebbe L."/>
            <person name="Cnockaert M."/>
            <person name="Krigas N."/>
            <person name="Grigoriadou K."/>
            <person name="Maloupa E."/>
            <person name="Willems A."/>
        </authorList>
    </citation>
    <scope>NUCLEOTIDE SEQUENCE [LARGE SCALE GENOMIC DNA]</scope>
    <source>
        <strain evidence="3">LMG 31523</strain>
    </source>
</reference>
<sequence length="196" mass="21357">MFDWTGPALARAVAARIDPGRSGPVVVLWPGIGAMTAALVEHGVIPARLVLIEADPRLCASLRRRWPAARVVQTDAYAAPGLLRRLRQPAAAIVSGTPLMLRPARQRLRLVLGCLHAALSGAPFVQIAGIPRSPIPMPRRGLRARAAGLFWWNLWPARVWTYRLARHGGAMGAAPKPDDRLRHDDADHNDRPGADR</sequence>
<name>A0ABS5ES29_9PROT</name>
<evidence type="ECO:0000256" key="1">
    <source>
        <dbReference type="SAM" id="MobiDB-lite"/>
    </source>
</evidence>
<feature type="compositionally biased region" description="Basic and acidic residues" evidence="1">
    <location>
        <begin position="176"/>
        <end position="196"/>
    </location>
</feature>
<dbReference type="SUPFAM" id="SSF53335">
    <property type="entry name" value="S-adenosyl-L-methionine-dependent methyltransferases"/>
    <property type="match status" value="1"/>
</dbReference>
<protein>
    <submittedName>
        <fullName evidence="2">Methyltransferase</fullName>
    </submittedName>
</protein>
<feature type="region of interest" description="Disordered" evidence="1">
    <location>
        <begin position="171"/>
        <end position="196"/>
    </location>
</feature>
<dbReference type="EMBL" id="JAAGBB010000002">
    <property type="protein sequence ID" value="MBR0663103.1"/>
    <property type="molecule type" value="Genomic_DNA"/>
</dbReference>
<dbReference type="InterPro" id="IPR029063">
    <property type="entry name" value="SAM-dependent_MTases_sf"/>
</dbReference>
<evidence type="ECO:0000313" key="2">
    <source>
        <dbReference type="EMBL" id="MBR0663103.1"/>
    </source>
</evidence>
<dbReference type="Proteomes" id="UP001196870">
    <property type="component" value="Unassembled WGS sequence"/>
</dbReference>
<dbReference type="GO" id="GO:0032259">
    <property type="term" value="P:methylation"/>
    <property type="evidence" value="ECO:0007669"/>
    <property type="project" value="UniProtKB-KW"/>
</dbReference>
<proteinExistence type="predicted"/>
<keyword evidence="3" id="KW-1185">Reference proteome</keyword>
<dbReference type="Gene3D" id="3.40.50.150">
    <property type="entry name" value="Vaccinia Virus protein VP39"/>
    <property type="match status" value="1"/>
</dbReference>
<evidence type="ECO:0000313" key="3">
    <source>
        <dbReference type="Proteomes" id="UP001196870"/>
    </source>
</evidence>
<comment type="caution">
    <text evidence="2">The sequence shown here is derived from an EMBL/GenBank/DDBJ whole genome shotgun (WGS) entry which is preliminary data.</text>
</comment>